<organism evidence="1 2">
    <name type="scientific">Microbacterium galbum</name>
    <dbReference type="NCBI Taxonomy" id="3075994"/>
    <lineage>
        <taxon>Bacteria</taxon>
        <taxon>Bacillati</taxon>
        <taxon>Actinomycetota</taxon>
        <taxon>Actinomycetes</taxon>
        <taxon>Micrococcales</taxon>
        <taxon>Microbacteriaceae</taxon>
        <taxon>Microbacterium</taxon>
    </lineage>
</organism>
<protein>
    <submittedName>
        <fullName evidence="1">Uncharacterized protein</fullName>
    </submittedName>
</protein>
<dbReference type="EMBL" id="JAWDIS010000001">
    <property type="protein sequence ID" value="MDU0366207.1"/>
    <property type="molecule type" value="Genomic_DNA"/>
</dbReference>
<dbReference type="Proteomes" id="UP001263371">
    <property type="component" value="Unassembled WGS sequence"/>
</dbReference>
<proteinExistence type="predicted"/>
<gene>
    <name evidence="1" type="ORF">RWH45_03200</name>
</gene>
<sequence>MFSLTGVHLHPTWKRVEDDFVMGACSRRLFGYVSRDPEGVWSAFDEEARVVAAGVDLREVSEALWAHHLATHDDHCAPAGEAPWWRRPIRVARERHVASAR</sequence>
<dbReference type="RefSeq" id="WP_315993473.1">
    <property type="nucleotide sequence ID" value="NZ_JAWDIS010000001.1"/>
</dbReference>
<name>A0ABU3T4B6_9MICO</name>
<comment type="caution">
    <text evidence="1">The sequence shown here is derived from an EMBL/GenBank/DDBJ whole genome shotgun (WGS) entry which is preliminary data.</text>
</comment>
<accession>A0ABU3T4B6</accession>
<evidence type="ECO:0000313" key="2">
    <source>
        <dbReference type="Proteomes" id="UP001263371"/>
    </source>
</evidence>
<keyword evidence="2" id="KW-1185">Reference proteome</keyword>
<evidence type="ECO:0000313" key="1">
    <source>
        <dbReference type="EMBL" id="MDU0366207.1"/>
    </source>
</evidence>
<reference evidence="1 2" key="1">
    <citation type="submission" date="2023-09" db="EMBL/GenBank/DDBJ databases">
        <title>Microbacterium fusihabitans sp. nov., Microbacterium phycihabitans sp. nov., and Microbacterium cervinum sp. nov., isolated from dried seaweeds of beach.</title>
        <authorList>
            <person name="Lee S.D."/>
        </authorList>
    </citation>
    <scope>NUCLEOTIDE SEQUENCE [LARGE SCALE GENOMIC DNA]</scope>
    <source>
        <strain evidence="1 2">KSW4-17</strain>
    </source>
</reference>